<keyword evidence="3" id="KW-1185">Reference proteome</keyword>
<protein>
    <submittedName>
        <fullName evidence="2">G3E family GTPase</fullName>
    </submittedName>
</protein>
<dbReference type="PANTHER" id="PTHR43603:SF1">
    <property type="entry name" value="ZINC-REGULATED GTPASE METALLOPROTEIN ACTIVATOR 1"/>
    <property type="match status" value="1"/>
</dbReference>
<gene>
    <name evidence="2" type="ORF">CLV72_102131</name>
</gene>
<evidence type="ECO:0000313" key="3">
    <source>
        <dbReference type="Proteomes" id="UP000237846"/>
    </source>
</evidence>
<evidence type="ECO:0000259" key="1">
    <source>
        <dbReference type="SMART" id="SM00833"/>
    </source>
</evidence>
<dbReference type="InterPro" id="IPR011629">
    <property type="entry name" value="CobW-like_C"/>
</dbReference>
<dbReference type="InterPro" id="IPR003495">
    <property type="entry name" value="CobW/HypB/UreG_nucleotide-bd"/>
</dbReference>
<dbReference type="AlphaFoldDB" id="A0A2T0Q9K9"/>
<accession>A0A2T0Q9K9</accession>
<dbReference type="RefSeq" id="WP_106241947.1">
    <property type="nucleotide sequence ID" value="NZ_PVZC01000002.1"/>
</dbReference>
<dbReference type="InterPro" id="IPR027417">
    <property type="entry name" value="P-loop_NTPase"/>
</dbReference>
<comment type="caution">
    <text evidence="2">The sequence shown here is derived from an EMBL/GenBank/DDBJ whole genome shotgun (WGS) entry which is preliminary data.</text>
</comment>
<dbReference type="SUPFAM" id="SSF90002">
    <property type="entry name" value="Hypothetical protein YjiA, C-terminal domain"/>
    <property type="match status" value="1"/>
</dbReference>
<name>A0A2T0Q9K9_9ACTN</name>
<sequence length="389" mass="41645">MSGHRPVPVVLVGGLHRRARAAAVHELLGPGAVAVRHDLSRVDDGIVHRTVRDRFGVREHLALEPAHGCASCTLREDLIGVLLRLAEQPENTLLVVELWDSVEPRALAESLCWAVLDGRPLAHDLAVAAVITAVDADRLVADLCCEQDVAERGIGSATDSRPVAEVLAHQIEYPTALAVHGADRDAAVRRQAAALLGQLNPAAMLLPTGRGRLLPLARGRFDADAAAARADPAGRQFPDSCAADGVTTVTWRRRRPLHPGRLYAALDEVVGGSLRSRGRFWLASRPATMLVWDAAGNRLAVDEAGPWLAALPGAARGLAAEPRRLAAALDWAPRTGDRLQQLSFTGTGLDARALTDLLDSCLLTDDELHAGEDAWTHLTDPFRTALREA</sequence>
<proteinExistence type="predicted"/>
<evidence type="ECO:0000313" key="2">
    <source>
        <dbReference type="EMBL" id="PRY00500.1"/>
    </source>
</evidence>
<dbReference type="InterPro" id="IPR051927">
    <property type="entry name" value="Zn_Chap_cDPG_Synth"/>
</dbReference>
<dbReference type="Pfam" id="PF07683">
    <property type="entry name" value="CobW_C"/>
    <property type="match status" value="1"/>
</dbReference>
<dbReference type="Pfam" id="PF02492">
    <property type="entry name" value="cobW"/>
    <property type="match status" value="1"/>
</dbReference>
<dbReference type="SMART" id="SM00833">
    <property type="entry name" value="CobW_C"/>
    <property type="match status" value="1"/>
</dbReference>
<feature type="domain" description="CobW C-terminal" evidence="1">
    <location>
        <begin position="246"/>
        <end position="362"/>
    </location>
</feature>
<dbReference type="EMBL" id="PVZC01000002">
    <property type="protein sequence ID" value="PRY00500.1"/>
    <property type="molecule type" value="Genomic_DNA"/>
</dbReference>
<dbReference type="Gene3D" id="3.40.50.300">
    <property type="entry name" value="P-loop containing nucleotide triphosphate hydrolases"/>
    <property type="match status" value="1"/>
</dbReference>
<organism evidence="2 3">
    <name type="scientific">Allonocardiopsis opalescens</name>
    <dbReference type="NCBI Taxonomy" id="1144618"/>
    <lineage>
        <taxon>Bacteria</taxon>
        <taxon>Bacillati</taxon>
        <taxon>Actinomycetota</taxon>
        <taxon>Actinomycetes</taxon>
        <taxon>Streptosporangiales</taxon>
        <taxon>Allonocardiopsis</taxon>
    </lineage>
</organism>
<dbReference type="Proteomes" id="UP000237846">
    <property type="component" value="Unassembled WGS sequence"/>
</dbReference>
<dbReference type="OrthoDB" id="9808822at2"/>
<reference evidence="2 3" key="1">
    <citation type="submission" date="2018-03" db="EMBL/GenBank/DDBJ databases">
        <title>Genomic Encyclopedia of Archaeal and Bacterial Type Strains, Phase II (KMG-II): from individual species to whole genera.</title>
        <authorList>
            <person name="Goeker M."/>
        </authorList>
    </citation>
    <scope>NUCLEOTIDE SEQUENCE [LARGE SCALE GENOMIC DNA]</scope>
    <source>
        <strain evidence="2 3">DSM 45601</strain>
    </source>
</reference>
<dbReference type="PANTHER" id="PTHR43603">
    <property type="entry name" value="COBW DOMAIN-CONTAINING PROTEIN DDB_G0274527"/>
    <property type="match status" value="1"/>
</dbReference>